<evidence type="ECO:0000313" key="2">
    <source>
        <dbReference type="EMBL" id="TMQ72802.1"/>
    </source>
</evidence>
<dbReference type="Proteomes" id="UP000319836">
    <property type="component" value="Unassembled WGS sequence"/>
</dbReference>
<organism evidence="2 3">
    <name type="scientific">Eiseniibacteriota bacterium</name>
    <dbReference type="NCBI Taxonomy" id="2212470"/>
    <lineage>
        <taxon>Bacteria</taxon>
        <taxon>Candidatus Eiseniibacteriota</taxon>
    </lineage>
</organism>
<dbReference type="InterPro" id="IPR021215">
    <property type="entry name" value="DUF2752"/>
</dbReference>
<dbReference type="AlphaFoldDB" id="A0A538UA60"/>
<sequence>MTWRRAGRPDLPLALLWTASAVVAVVCAPLLPTVARALPPCALHALTGVPCVACGSTRAAMALTHGRVLEALALNPLAALTMMGGVVGGFVAPGWVALHGPLPGFDRAWSRGSRIAAWCAVAAQWAYLILVRR</sequence>
<keyword evidence="1" id="KW-0812">Transmembrane</keyword>
<accession>A0A538UA60</accession>
<keyword evidence="1" id="KW-0472">Membrane</keyword>
<dbReference type="Pfam" id="PF10825">
    <property type="entry name" value="DUF2752"/>
    <property type="match status" value="1"/>
</dbReference>
<comment type="caution">
    <text evidence="2">The sequence shown here is derived from an EMBL/GenBank/DDBJ whole genome shotgun (WGS) entry which is preliminary data.</text>
</comment>
<name>A0A538UA60_UNCEI</name>
<proteinExistence type="predicted"/>
<feature type="transmembrane region" description="Helical" evidence="1">
    <location>
        <begin position="115"/>
        <end position="131"/>
    </location>
</feature>
<gene>
    <name evidence="2" type="ORF">E6K80_01840</name>
</gene>
<protein>
    <submittedName>
        <fullName evidence="2">DUF2752 domain-containing protein</fullName>
    </submittedName>
</protein>
<keyword evidence="1" id="KW-1133">Transmembrane helix</keyword>
<evidence type="ECO:0000313" key="3">
    <source>
        <dbReference type="Proteomes" id="UP000319836"/>
    </source>
</evidence>
<evidence type="ECO:0000256" key="1">
    <source>
        <dbReference type="SAM" id="Phobius"/>
    </source>
</evidence>
<feature type="transmembrane region" description="Helical" evidence="1">
    <location>
        <begin position="72"/>
        <end position="95"/>
    </location>
</feature>
<dbReference type="EMBL" id="VBPA01000038">
    <property type="protein sequence ID" value="TMQ72802.1"/>
    <property type="molecule type" value="Genomic_DNA"/>
</dbReference>
<reference evidence="2 3" key="1">
    <citation type="journal article" date="2019" name="Nat. Microbiol.">
        <title>Mediterranean grassland soil C-N compound turnover is dependent on rainfall and depth, and is mediated by genomically divergent microorganisms.</title>
        <authorList>
            <person name="Diamond S."/>
            <person name="Andeer P.F."/>
            <person name="Li Z."/>
            <person name="Crits-Christoph A."/>
            <person name="Burstein D."/>
            <person name="Anantharaman K."/>
            <person name="Lane K.R."/>
            <person name="Thomas B.C."/>
            <person name="Pan C."/>
            <person name="Northen T.R."/>
            <person name="Banfield J.F."/>
        </authorList>
    </citation>
    <scope>NUCLEOTIDE SEQUENCE [LARGE SCALE GENOMIC DNA]</scope>
    <source>
        <strain evidence="2">WS_10</strain>
    </source>
</reference>
<feature type="transmembrane region" description="Helical" evidence="1">
    <location>
        <begin position="37"/>
        <end position="60"/>
    </location>
</feature>